<keyword evidence="3" id="KW-0479">Metal-binding</keyword>
<evidence type="ECO:0000259" key="6">
    <source>
        <dbReference type="Pfam" id="PF02900"/>
    </source>
</evidence>
<reference evidence="8" key="1">
    <citation type="submission" date="2017-04" db="EMBL/GenBank/DDBJ databases">
        <authorList>
            <person name="Varghese N."/>
            <person name="Submissions S."/>
        </authorList>
    </citation>
    <scope>NUCLEOTIDE SEQUENCE [LARGE SCALE GENOMIC DNA]</scope>
    <source>
        <strain evidence="8">DSM 23072</strain>
    </source>
</reference>
<comment type="cofactor">
    <cofactor evidence="1">
        <name>Zn(2+)</name>
        <dbReference type="ChEBI" id="CHEBI:29105"/>
    </cofactor>
</comment>
<dbReference type="PANTHER" id="PTHR30096">
    <property type="entry name" value="4,5-DOPA DIOXYGENASE EXTRADIOL-LIKE PROTEIN"/>
    <property type="match status" value="1"/>
</dbReference>
<dbReference type="InterPro" id="IPR004183">
    <property type="entry name" value="Xdiol_dOase_suB"/>
</dbReference>
<dbReference type="SUPFAM" id="SSF53213">
    <property type="entry name" value="LigB-like"/>
    <property type="match status" value="1"/>
</dbReference>
<dbReference type="AlphaFoldDB" id="A0A1W1UUX1"/>
<dbReference type="GO" id="GO:0008198">
    <property type="term" value="F:ferrous iron binding"/>
    <property type="evidence" value="ECO:0007669"/>
    <property type="project" value="InterPro"/>
</dbReference>
<name>A0A1W1UUX1_9PAST</name>
<dbReference type="EMBL" id="FWWV01000017">
    <property type="protein sequence ID" value="SMB84958.1"/>
    <property type="molecule type" value="Genomic_DNA"/>
</dbReference>
<gene>
    <name evidence="7" type="ORF">SAMN05660772_02393</name>
</gene>
<evidence type="ECO:0000256" key="1">
    <source>
        <dbReference type="ARBA" id="ARBA00001947"/>
    </source>
</evidence>
<dbReference type="Pfam" id="PF02900">
    <property type="entry name" value="LigB"/>
    <property type="match status" value="1"/>
</dbReference>
<evidence type="ECO:0000313" key="8">
    <source>
        <dbReference type="Proteomes" id="UP000192408"/>
    </source>
</evidence>
<feature type="domain" description="Extradiol ring-cleavage dioxygenase class III enzyme subunit B" evidence="6">
    <location>
        <begin position="27"/>
        <end position="237"/>
    </location>
</feature>
<comment type="similarity">
    <text evidence="2">Belongs to the DODA-type extradiol aromatic ring-opening dioxygenase family.</text>
</comment>
<dbReference type="GO" id="GO:0008270">
    <property type="term" value="F:zinc ion binding"/>
    <property type="evidence" value="ECO:0007669"/>
    <property type="project" value="InterPro"/>
</dbReference>
<keyword evidence="5" id="KW-0560">Oxidoreductase</keyword>
<keyword evidence="8" id="KW-1185">Reference proteome</keyword>
<accession>A0A1W1UUX1</accession>
<evidence type="ECO:0000256" key="3">
    <source>
        <dbReference type="ARBA" id="ARBA00022723"/>
    </source>
</evidence>
<dbReference type="GO" id="GO:0016702">
    <property type="term" value="F:oxidoreductase activity, acting on single donors with incorporation of molecular oxygen, incorporation of two atoms of oxygen"/>
    <property type="evidence" value="ECO:0007669"/>
    <property type="project" value="UniProtKB-ARBA"/>
</dbReference>
<keyword evidence="7" id="KW-0223">Dioxygenase</keyword>
<dbReference type="NCBIfam" id="NF007914">
    <property type="entry name" value="PRK10628.1"/>
    <property type="match status" value="1"/>
</dbReference>
<dbReference type="Proteomes" id="UP000192408">
    <property type="component" value="Unassembled WGS sequence"/>
</dbReference>
<protein>
    <submittedName>
        <fullName evidence="7">Aromatic ring-opening dioxygenase, catalytic subunit, LigB family</fullName>
    </submittedName>
</protein>
<evidence type="ECO:0000256" key="4">
    <source>
        <dbReference type="ARBA" id="ARBA00022833"/>
    </source>
</evidence>
<keyword evidence="4" id="KW-0862">Zinc</keyword>
<evidence type="ECO:0000313" key="7">
    <source>
        <dbReference type="EMBL" id="SMB84958.1"/>
    </source>
</evidence>
<dbReference type="PANTHER" id="PTHR30096:SF0">
    <property type="entry name" value="4,5-DOPA DIOXYGENASE EXTRADIOL-LIKE PROTEIN"/>
    <property type="match status" value="1"/>
</dbReference>
<dbReference type="CDD" id="cd07363">
    <property type="entry name" value="45_DOPA_Dioxygenase"/>
    <property type="match status" value="1"/>
</dbReference>
<proteinExistence type="inferred from homology"/>
<evidence type="ECO:0000256" key="5">
    <source>
        <dbReference type="ARBA" id="ARBA00023002"/>
    </source>
</evidence>
<dbReference type="PIRSF" id="PIRSF006157">
    <property type="entry name" value="Doxgns_DODA"/>
    <property type="match status" value="1"/>
</dbReference>
<dbReference type="Gene3D" id="3.40.830.10">
    <property type="entry name" value="LigB-like"/>
    <property type="match status" value="1"/>
</dbReference>
<sequence>MNTKMPAIFIGHGSPLLAIEENPFTPKWYQAAQQMPKPKAILVISAHWISEQVAETASPNPELIYDFYGFPDTLYQVKYAAKGDPQLALQVQQLVDNPEVRLDPQQGLDHGTWAVLAKMYPEADIPIVQLSLGAELSMQQHIDLAKQLKPLREQGILILGSGNLVHNLRLMDWQRADALFGYDWAHSAQQTLLDLIRLGDLDSLANYRTLGADVQKAIPTAEHFLPLLYILALRDDDDSLDIFNTDFVGGSLDMTCVQVG</sequence>
<organism evidence="7 8">
    <name type="scientific">Pasteurella testudinis DSM 23072</name>
    <dbReference type="NCBI Taxonomy" id="1122938"/>
    <lineage>
        <taxon>Bacteria</taxon>
        <taxon>Pseudomonadati</taxon>
        <taxon>Pseudomonadota</taxon>
        <taxon>Gammaproteobacteria</taxon>
        <taxon>Pasteurellales</taxon>
        <taxon>Pasteurellaceae</taxon>
        <taxon>Pasteurella</taxon>
    </lineage>
</organism>
<dbReference type="InterPro" id="IPR014436">
    <property type="entry name" value="Extradiol_dOase_DODA"/>
</dbReference>
<dbReference type="RefSeq" id="WP_084257067.1">
    <property type="nucleotide sequence ID" value="NZ_FWWV01000017.1"/>
</dbReference>
<evidence type="ECO:0000256" key="2">
    <source>
        <dbReference type="ARBA" id="ARBA00007581"/>
    </source>
</evidence>
<dbReference type="STRING" id="1122938.SAMN05660772_02393"/>